<dbReference type="EMBL" id="MU865036">
    <property type="protein sequence ID" value="KAK4459445.1"/>
    <property type="molecule type" value="Genomic_DNA"/>
</dbReference>
<reference evidence="5" key="1">
    <citation type="journal article" date="2023" name="Mol. Phylogenet. Evol.">
        <title>Genome-scale phylogeny and comparative genomics of the fungal order Sordariales.</title>
        <authorList>
            <person name="Hensen N."/>
            <person name="Bonometti L."/>
            <person name="Westerberg I."/>
            <person name="Brannstrom I.O."/>
            <person name="Guillou S."/>
            <person name="Cros-Aarteil S."/>
            <person name="Calhoun S."/>
            <person name="Haridas S."/>
            <person name="Kuo A."/>
            <person name="Mondo S."/>
            <person name="Pangilinan J."/>
            <person name="Riley R."/>
            <person name="LaButti K."/>
            <person name="Andreopoulos B."/>
            <person name="Lipzen A."/>
            <person name="Chen C."/>
            <person name="Yan M."/>
            <person name="Daum C."/>
            <person name="Ng V."/>
            <person name="Clum A."/>
            <person name="Steindorff A."/>
            <person name="Ohm R.A."/>
            <person name="Martin F."/>
            <person name="Silar P."/>
            <person name="Natvig D.O."/>
            <person name="Lalanne C."/>
            <person name="Gautier V."/>
            <person name="Ament-Velasquez S.L."/>
            <person name="Kruys A."/>
            <person name="Hutchinson M.I."/>
            <person name="Powell A.J."/>
            <person name="Barry K."/>
            <person name="Miller A.N."/>
            <person name="Grigoriev I.V."/>
            <person name="Debuchy R."/>
            <person name="Gladieux P."/>
            <person name="Hiltunen Thoren M."/>
            <person name="Johannesson H."/>
        </authorList>
    </citation>
    <scope>NUCLEOTIDE SEQUENCE</scope>
    <source>
        <strain evidence="5">PSN324</strain>
    </source>
</reference>
<feature type="region of interest" description="Disordered" evidence="2">
    <location>
        <begin position="1306"/>
        <end position="1327"/>
    </location>
</feature>
<organism evidence="5 6">
    <name type="scientific">Cladorrhinum samala</name>
    <dbReference type="NCBI Taxonomy" id="585594"/>
    <lineage>
        <taxon>Eukaryota</taxon>
        <taxon>Fungi</taxon>
        <taxon>Dikarya</taxon>
        <taxon>Ascomycota</taxon>
        <taxon>Pezizomycotina</taxon>
        <taxon>Sordariomycetes</taxon>
        <taxon>Sordariomycetidae</taxon>
        <taxon>Sordariales</taxon>
        <taxon>Podosporaceae</taxon>
        <taxon>Cladorrhinum</taxon>
    </lineage>
</organism>
<dbReference type="Gene3D" id="1.25.40.10">
    <property type="entry name" value="Tetratricopeptide repeat domain"/>
    <property type="match status" value="1"/>
</dbReference>
<evidence type="ECO:0000256" key="2">
    <source>
        <dbReference type="SAM" id="MobiDB-lite"/>
    </source>
</evidence>
<evidence type="ECO:0000259" key="3">
    <source>
        <dbReference type="Pfam" id="PF24809"/>
    </source>
</evidence>
<evidence type="ECO:0000313" key="5">
    <source>
        <dbReference type="EMBL" id="KAK4459445.1"/>
    </source>
</evidence>
<reference evidence="5" key="2">
    <citation type="submission" date="2023-06" db="EMBL/GenBank/DDBJ databases">
        <authorList>
            <consortium name="Lawrence Berkeley National Laboratory"/>
            <person name="Mondo S.J."/>
            <person name="Hensen N."/>
            <person name="Bonometti L."/>
            <person name="Westerberg I."/>
            <person name="Brannstrom I.O."/>
            <person name="Guillou S."/>
            <person name="Cros-Aarteil S."/>
            <person name="Calhoun S."/>
            <person name="Haridas S."/>
            <person name="Kuo A."/>
            <person name="Pangilinan J."/>
            <person name="Riley R."/>
            <person name="Labutti K."/>
            <person name="Andreopoulos B."/>
            <person name="Lipzen A."/>
            <person name="Chen C."/>
            <person name="Yanf M."/>
            <person name="Daum C."/>
            <person name="Ng V."/>
            <person name="Clum A."/>
            <person name="Steindorff A."/>
            <person name="Ohm R."/>
            <person name="Martin F."/>
            <person name="Silar P."/>
            <person name="Natvig D."/>
            <person name="Lalanne C."/>
            <person name="Gautier V."/>
            <person name="Ament-Velasquez S.L."/>
            <person name="Kruys A."/>
            <person name="Hutchinson M.I."/>
            <person name="Powell A.J."/>
            <person name="Barry K."/>
            <person name="Miller A.N."/>
            <person name="Grigoriev I.V."/>
            <person name="Debuchy R."/>
            <person name="Gladieux P."/>
            <person name="Thoren M.H."/>
            <person name="Johannesson H."/>
        </authorList>
    </citation>
    <scope>NUCLEOTIDE SEQUENCE</scope>
    <source>
        <strain evidence="5">PSN324</strain>
    </source>
</reference>
<dbReference type="Proteomes" id="UP001321749">
    <property type="component" value="Unassembled WGS sequence"/>
</dbReference>
<feature type="domain" description="Nephrocystin 3-like N-terminal" evidence="4">
    <location>
        <begin position="335"/>
        <end position="508"/>
    </location>
</feature>
<dbReference type="PANTHER" id="PTHR10039:SF14">
    <property type="entry name" value="NACHT DOMAIN-CONTAINING PROTEIN"/>
    <property type="match status" value="1"/>
</dbReference>
<proteinExistence type="predicted"/>
<feature type="compositionally biased region" description="Basic and acidic residues" evidence="2">
    <location>
        <begin position="1306"/>
        <end position="1318"/>
    </location>
</feature>
<feature type="domain" description="DUF7708" evidence="3">
    <location>
        <begin position="83"/>
        <end position="213"/>
    </location>
</feature>
<keyword evidence="6" id="KW-1185">Reference proteome</keyword>
<accession>A0AAV9HFL8</accession>
<dbReference type="PANTHER" id="PTHR10039">
    <property type="entry name" value="AMELOGENIN"/>
    <property type="match status" value="1"/>
</dbReference>
<protein>
    <recommendedName>
        <fullName evidence="7">AAA+ ATPase domain-containing protein</fullName>
    </recommendedName>
</protein>
<dbReference type="SUPFAM" id="SSF48452">
    <property type="entry name" value="TPR-like"/>
    <property type="match status" value="1"/>
</dbReference>
<evidence type="ECO:0008006" key="7">
    <source>
        <dbReference type="Google" id="ProtNLM"/>
    </source>
</evidence>
<dbReference type="Gene3D" id="3.40.50.300">
    <property type="entry name" value="P-loop containing nucleotide triphosphate hydrolases"/>
    <property type="match status" value="1"/>
</dbReference>
<dbReference type="InterPro" id="IPR056125">
    <property type="entry name" value="DUF7708"/>
</dbReference>
<dbReference type="InterPro" id="IPR011990">
    <property type="entry name" value="TPR-like_helical_dom_sf"/>
</dbReference>
<evidence type="ECO:0000259" key="4">
    <source>
        <dbReference type="Pfam" id="PF24883"/>
    </source>
</evidence>
<feature type="region of interest" description="Disordered" evidence="2">
    <location>
        <begin position="1362"/>
        <end position="1398"/>
    </location>
</feature>
<keyword evidence="1" id="KW-0677">Repeat</keyword>
<comment type="caution">
    <text evidence="5">The sequence shown here is derived from an EMBL/GenBank/DDBJ whole genome shotgun (WGS) entry which is preliminary data.</text>
</comment>
<dbReference type="InterPro" id="IPR056884">
    <property type="entry name" value="NPHP3-like_N"/>
</dbReference>
<dbReference type="Pfam" id="PF24883">
    <property type="entry name" value="NPHP3_N"/>
    <property type="match status" value="1"/>
</dbReference>
<gene>
    <name evidence="5" type="ORF">QBC42DRAFT_207955</name>
</gene>
<dbReference type="InterPro" id="IPR027417">
    <property type="entry name" value="P-loop_NTPase"/>
</dbReference>
<evidence type="ECO:0000313" key="6">
    <source>
        <dbReference type="Proteomes" id="UP001321749"/>
    </source>
</evidence>
<dbReference type="SUPFAM" id="SSF52540">
    <property type="entry name" value="P-loop containing nucleoside triphosphate hydrolases"/>
    <property type="match status" value="1"/>
</dbReference>
<sequence>MSSAMCEIENRWWENAREAHNRSLKNGRHSRRFIQPANSGEPLWQFSASDLLEHAVRAAKKFSGSRRSNTLKGKLHALCQQAVDQIRRHAVSIDVIIQQHAFITAPVWGTIRLIFQLLADKAEASEIAVKGIIEIVSKTDRWKKAAILFYTQPDIETAATELFVEILGFLTLAKKQLEVGSWTRFGEVIMRSKKEQFQASLGRLREAAEYLKLESESEFIHYTVPVLEEIRHNTQNLHKILGCEYRYQHLSEARFRILVRSPRARPDDYVSDTAETPFLGQGMHNPALSADDKKRGAEVACRRAMSKENWSAVQRWLQPALDKNQWGYIVPAPRTTQWATSQFNPSYYKWLEEGEHRLLLFEGPPGCGKSYVAHSLETTLKEKYNTSALITCSFSTREGPSKLSACILFWLLRKSRSNGAIAPIVAELAELALCHNLGPTEGNFGALWKIVIKAFQTLVVNENAKVFIVIDSLEQYDFKAAGSSIQSFFDLLNGLLSISKNTRIVVFTRPRAALATLSPATTLRVPLTADILASDIHIFSHKKFDDLGIPPCFKDMTMEKIRADAKGSFQWVNMVLEYMSEPGAESNYQERLHRCPPGLTQIYDKMLEQAYLAAPDNPESRRTFLDRRRLILSLVWAAYGVEPLTVTELARAAQLGPYNAEEWIVRYGEPLLTVEEDRVHLVHSSVAEFLTDETRLRAPPMSPENSGRGPQELVWFRPDEANSNLAFQCLHTLLDEQYASGGRIGQLLHHNFWKAVGVSEPHPEPQKRGVSLKYAARHWDYHLIAAADPPTSLLSLADRFLHVPNFVFWSEWSIDHLSGSMSRASTVLSSLKAWRASLPPEKSPFLNLTDYFARPYRSLSASYRDSADSDKVLQYLPLMRLGRFYVDTGSTELATPLRREVATGLTQVLGTQHPLTLQSRTDLAYSLVQQGCYGEANGEFSDIVEIDRTVLGSDSRELYRALNALGETELYLNLYDESAATQREVADGSARLAGQDSKLHLTGKLWIAYPLAQLGRLEEAEEILLDVFRKRREGFGEDDLFAASAGFSLGGVYRRMEGKAPEAVERLEDAYRARKGFGLKAIWGLDFAIELAIAYRDVGQADKAGVLLREIEEKSGLGPGIKGNLVKRFHQVMHLKALMLWDAGECDKAVTLLQGLLIQIERDQYDRAVLWIILDLAEMLRLRGGEGDDKMAEANFNHVLVDLKSGPGNASVSASASATTTAAAAATTMARSRGVMVRVNDHQEPDPPRLLRLAETALRLVRGQRFEELEKLFREERVDWFRREDLWLWWGGPAADTTWMKPPRDQHVAMTQSDERSAKTSRTSDVPGRPGFVSRFWSASTSRVSQATGSLRKDLVSRWQEKRPFSSSTATTGLSGLVRSIPRQKGRSKSQTRNPVVD</sequence>
<evidence type="ECO:0000256" key="1">
    <source>
        <dbReference type="ARBA" id="ARBA00022737"/>
    </source>
</evidence>
<name>A0AAV9HFL8_9PEZI</name>
<dbReference type="Pfam" id="PF24809">
    <property type="entry name" value="DUF7708"/>
    <property type="match status" value="1"/>
</dbReference>
<feature type="compositionally biased region" description="Low complexity" evidence="2">
    <location>
        <begin position="1366"/>
        <end position="1377"/>
    </location>
</feature>